<dbReference type="OrthoDB" id="9808408at2"/>
<evidence type="ECO:0000256" key="2">
    <source>
        <dbReference type="ARBA" id="ARBA00004370"/>
    </source>
</evidence>
<sequence>MASDDSRSGDLAALVPRRGYALALLVLVGSLVLVFTAWNVARERELRAAATEFVSSADKLAVRLRNGMLDHELVARGGASLFASLARPTPTQWRAYVDGMAVQRFPGMVGLGFVGHVRGSRLDELQLEWRDSGFGMLEVRPRGTRPAYAPILYLEPRTPANLEAVGFDLYAQPVTRSALERALESGQPALTGPLQLLQDRPSLTRGLVLFLPVYRAGDRPATPAARRLSIQGWVSVPMRVEGFVRGALGGLVESVRMRIYDLDDDPVRPMYVSPASSDARPPAFRRSVEFEQYGRRWRVEFESPPLAEAVPRLRNLQNMLALGLFSALLLYAVAWMLARTEAQAYRLAARMTEDYRRSEMRFRSAMQYSAIGKALLDSEGRIVEANPALAGIVGLPMPSLIGTRFEALFESESSEDESGPDAQGVRRATRWLHRLGGEPRQVQLTYAPVPGNVGQDVVGLVQVEDVTERRRAEARVRALNRTLEARVALRTRELSQANQELEAFAYSVSHDLRAPLRAIDGFSRILLERYGDSLDDTARGYLLRVRKAAGRMGELIDALLKMSRLSRSELKLEPVDLSRLAADVIEELRVGEPGRQVEARIEPGLQVVGDAALLRNLLGNLLGNAWKFTRRRADATIEFGAAGSGGAREFYVRDNGAGFSQAYADKLFRPFQRLHANTEFSGHGVGLASVKRIIERHGGGIRAEGEEGVGATFWFTLPEAEPEDV</sequence>
<dbReference type="GO" id="GO:0007234">
    <property type="term" value="P:osmosensory signaling via phosphorelay pathway"/>
    <property type="evidence" value="ECO:0007669"/>
    <property type="project" value="TreeGrafter"/>
</dbReference>
<keyword evidence="15" id="KW-1185">Reference proteome</keyword>
<keyword evidence="4" id="KW-0597">Phosphoprotein</keyword>
<dbReference type="Pfam" id="PF02518">
    <property type="entry name" value="HATPase_c"/>
    <property type="match status" value="1"/>
</dbReference>
<dbReference type="AlphaFoldDB" id="A0A3N4VQV9"/>
<evidence type="ECO:0000256" key="3">
    <source>
        <dbReference type="ARBA" id="ARBA00012438"/>
    </source>
</evidence>
<evidence type="ECO:0000256" key="8">
    <source>
        <dbReference type="ARBA" id="ARBA00022989"/>
    </source>
</evidence>
<keyword evidence="6 10" id="KW-0812">Transmembrane</keyword>
<dbReference type="Pfam" id="PF08448">
    <property type="entry name" value="PAS_4"/>
    <property type="match status" value="1"/>
</dbReference>
<dbReference type="GO" id="GO:0000156">
    <property type="term" value="F:phosphorelay response regulator activity"/>
    <property type="evidence" value="ECO:0007669"/>
    <property type="project" value="TreeGrafter"/>
</dbReference>
<dbReference type="SMART" id="SM00388">
    <property type="entry name" value="HisKA"/>
    <property type="match status" value="1"/>
</dbReference>
<dbReference type="Pfam" id="PF03924">
    <property type="entry name" value="CHASE"/>
    <property type="match status" value="1"/>
</dbReference>
<dbReference type="GO" id="GO:0030295">
    <property type="term" value="F:protein kinase activator activity"/>
    <property type="evidence" value="ECO:0007669"/>
    <property type="project" value="TreeGrafter"/>
</dbReference>
<evidence type="ECO:0000256" key="9">
    <source>
        <dbReference type="ARBA" id="ARBA00023136"/>
    </source>
</evidence>
<dbReference type="GO" id="GO:0005886">
    <property type="term" value="C:plasma membrane"/>
    <property type="evidence" value="ECO:0007669"/>
    <property type="project" value="UniProtKB-ARBA"/>
</dbReference>
<evidence type="ECO:0000313" key="15">
    <source>
        <dbReference type="Proteomes" id="UP000269708"/>
    </source>
</evidence>
<dbReference type="InterPro" id="IPR003594">
    <property type="entry name" value="HATPase_dom"/>
</dbReference>
<dbReference type="InterPro" id="IPR005467">
    <property type="entry name" value="His_kinase_dom"/>
</dbReference>
<dbReference type="InterPro" id="IPR036097">
    <property type="entry name" value="HisK_dim/P_sf"/>
</dbReference>
<keyword evidence="8 10" id="KW-1133">Transmembrane helix</keyword>
<gene>
    <name evidence="14" type="ORF">EDC50_0793</name>
</gene>
<keyword evidence="5" id="KW-0808">Transferase</keyword>
<protein>
    <recommendedName>
        <fullName evidence="3">histidine kinase</fullName>
        <ecNumber evidence="3">2.7.13.3</ecNumber>
    </recommendedName>
</protein>
<dbReference type="PROSITE" id="PS50112">
    <property type="entry name" value="PAS"/>
    <property type="match status" value="1"/>
</dbReference>
<dbReference type="InterPro" id="IPR006189">
    <property type="entry name" value="CHASE_dom"/>
</dbReference>
<evidence type="ECO:0000256" key="6">
    <source>
        <dbReference type="ARBA" id="ARBA00022692"/>
    </source>
</evidence>
<dbReference type="InterPro" id="IPR003661">
    <property type="entry name" value="HisK_dim/P_dom"/>
</dbReference>
<dbReference type="Gene3D" id="3.30.450.350">
    <property type="entry name" value="CHASE domain"/>
    <property type="match status" value="1"/>
</dbReference>
<dbReference type="NCBIfam" id="TIGR00229">
    <property type="entry name" value="sensory_box"/>
    <property type="match status" value="1"/>
</dbReference>
<feature type="transmembrane region" description="Helical" evidence="10">
    <location>
        <begin position="20"/>
        <end position="41"/>
    </location>
</feature>
<dbReference type="PROSITE" id="PS50109">
    <property type="entry name" value="HIS_KIN"/>
    <property type="match status" value="1"/>
</dbReference>
<feature type="transmembrane region" description="Helical" evidence="10">
    <location>
        <begin position="319"/>
        <end position="338"/>
    </location>
</feature>
<dbReference type="SMART" id="SM00387">
    <property type="entry name" value="HATPase_c"/>
    <property type="match status" value="1"/>
</dbReference>
<evidence type="ECO:0000313" key="14">
    <source>
        <dbReference type="EMBL" id="RPE81601.1"/>
    </source>
</evidence>
<evidence type="ECO:0000259" key="11">
    <source>
        <dbReference type="PROSITE" id="PS50109"/>
    </source>
</evidence>
<comment type="caution">
    <text evidence="14">The sequence shown here is derived from an EMBL/GenBank/DDBJ whole genome shotgun (WGS) entry which is preliminary data.</text>
</comment>
<feature type="domain" description="CHASE" evidence="13">
    <location>
        <begin position="146"/>
        <end position="300"/>
    </location>
</feature>
<dbReference type="PANTHER" id="PTHR42878">
    <property type="entry name" value="TWO-COMPONENT HISTIDINE KINASE"/>
    <property type="match status" value="1"/>
</dbReference>
<dbReference type="FunFam" id="1.10.287.130:FF:000070">
    <property type="entry name" value="Histidine kinase sensor protein"/>
    <property type="match status" value="1"/>
</dbReference>
<dbReference type="InterPro" id="IPR050351">
    <property type="entry name" value="BphY/WalK/GraS-like"/>
</dbReference>
<dbReference type="SUPFAM" id="SSF47384">
    <property type="entry name" value="Homodimeric domain of signal transducing histidine kinase"/>
    <property type="match status" value="1"/>
</dbReference>
<evidence type="ECO:0000256" key="7">
    <source>
        <dbReference type="ARBA" id="ARBA00022777"/>
    </source>
</evidence>
<keyword evidence="7" id="KW-0418">Kinase</keyword>
<dbReference type="SUPFAM" id="SSF55785">
    <property type="entry name" value="PYP-like sensor domain (PAS domain)"/>
    <property type="match status" value="1"/>
</dbReference>
<dbReference type="Pfam" id="PF00512">
    <property type="entry name" value="HisKA"/>
    <property type="match status" value="1"/>
</dbReference>
<dbReference type="RefSeq" id="WP_158635657.1">
    <property type="nucleotide sequence ID" value="NZ_RKQN01000001.1"/>
</dbReference>
<proteinExistence type="predicted"/>
<dbReference type="EMBL" id="RKQN01000001">
    <property type="protein sequence ID" value="RPE81601.1"/>
    <property type="molecule type" value="Genomic_DNA"/>
</dbReference>
<feature type="domain" description="PAS" evidence="12">
    <location>
        <begin position="358"/>
        <end position="416"/>
    </location>
</feature>
<dbReference type="PROSITE" id="PS50839">
    <property type="entry name" value="CHASE"/>
    <property type="match status" value="1"/>
</dbReference>
<evidence type="ECO:0000256" key="1">
    <source>
        <dbReference type="ARBA" id="ARBA00000085"/>
    </source>
</evidence>
<dbReference type="Gene3D" id="1.10.287.130">
    <property type="match status" value="1"/>
</dbReference>
<dbReference type="PRINTS" id="PR00344">
    <property type="entry name" value="BCTRLSENSOR"/>
</dbReference>
<dbReference type="PANTHER" id="PTHR42878:SF15">
    <property type="entry name" value="BACTERIOPHYTOCHROME"/>
    <property type="match status" value="1"/>
</dbReference>
<dbReference type="InterPro" id="IPR036890">
    <property type="entry name" value="HATPase_C_sf"/>
</dbReference>
<reference evidence="14 15" key="1">
    <citation type="submission" date="2018-11" db="EMBL/GenBank/DDBJ databases">
        <title>Genomic Encyclopedia of Type Strains, Phase IV (KMG-IV): sequencing the most valuable type-strain genomes for metagenomic binning, comparative biology and taxonomic classification.</title>
        <authorList>
            <person name="Goeker M."/>
        </authorList>
    </citation>
    <scope>NUCLEOTIDE SEQUENCE [LARGE SCALE GENOMIC DNA]</scope>
    <source>
        <strain evidence="14 15">DSM 25623</strain>
    </source>
</reference>
<dbReference type="Gene3D" id="3.30.565.10">
    <property type="entry name" value="Histidine kinase-like ATPase, C-terminal domain"/>
    <property type="match status" value="1"/>
</dbReference>
<evidence type="ECO:0000256" key="4">
    <source>
        <dbReference type="ARBA" id="ARBA00022553"/>
    </source>
</evidence>
<dbReference type="InterPro" id="IPR000014">
    <property type="entry name" value="PAS"/>
</dbReference>
<dbReference type="FunFam" id="3.30.565.10:FF:000006">
    <property type="entry name" value="Sensor histidine kinase WalK"/>
    <property type="match status" value="1"/>
</dbReference>
<feature type="domain" description="Histidine kinase" evidence="11">
    <location>
        <begin position="507"/>
        <end position="721"/>
    </location>
</feature>
<keyword evidence="9 10" id="KW-0472">Membrane</keyword>
<comment type="subcellular location">
    <subcellularLocation>
        <location evidence="2">Membrane</location>
    </subcellularLocation>
</comment>
<dbReference type="SMART" id="SM01079">
    <property type="entry name" value="CHASE"/>
    <property type="match status" value="1"/>
</dbReference>
<dbReference type="EC" id="2.7.13.3" evidence="3"/>
<evidence type="ECO:0000259" key="12">
    <source>
        <dbReference type="PROSITE" id="PS50112"/>
    </source>
</evidence>
<dbReference type="Gene3D" id="3.30.450.20">
    <property type="entry name" value="PAS domain"/>
    <property type="match status" value="1"/>
</dbReference>
<dbReference type="InterPro" id="IPR013656">
    <property type="entry name" value="PAS_4"/>
</dbReference>
<evidence type="ECO:0000256" key="10">
    <source>
        <dbReference type="SAM" id="Phobius"/>
    </source>
</evidence>
<dbReference type="CDD" id="cd00082">
    <property type="entry name" value="HisKA"/>
    <property type="match status" value="1"/>
</dbReference>
<dbReference type="Proteomes" id="UP000269708">
    <property type="component" value="Unassembled WGS sequence"/>
</dbReference>
<dbReference type="InterPro" id="IPR004358">
    <property type="entry name" value="Sig_transdc_His_kin-like_C"/>
</dbReference>
<comment type="catalytic activity">
    <reaction evidence="1">
        <text>ATP + protein L-histidine = ADP + protein N-phospho-L-histidine.</text>
        <dbReference type="EC" id="2.7.13.3"/>
    </reaction>
</comment>
<evidence type="ECO:0000256" key="5">
    <source>
        <dbReference type="ARBA" id="ARBA00022679"/>
    </source>
</evidence>
<dbReference type="SUPFAM" id="SSF55874">
    <property type="entry name" value="ATPase domain of HSP90 chaperone/DNA topoisomerase II/histidine kinase"/>
    <property type="match status" value="1"/>
</dbReference>
<dbReference type="InterPro" id="IPR035965">
    <property type="entry name" value="PAS-like_dom_sf"/>
</dbReference>
<name>A0A3N4VQV9_9GAMM</name>
<dbReference type="InterPro" id="IPR042240">
    <property type="entry name" value="CHASE_sf"/>
</dbReference>
<accession>A0A3N4VQV9</accession>
<dbReference type="GO" id="GO:0000155">
    <property type="term" value="F:phosphorelay sensor kinase activity"/>
    <property type="evidence" value="ECO:0007669"/>
    <property type="project" value="InterPro"/>
</dbReference>
<evidence type="ECO:0000259" key="13">
    <source>
        <dbReference type="PROSITE" id="PS50839"/>
    </source>
</evidence>
<organism evidence="14 15">
    <name type="scientific">Vulcaniibacterium tengchongense</name>
    <dbReference type="NCBI Taxonomy" id="1273429"/>
    <lineage>
        <taxon>Bacteria</taxon>
        <taxon>Pseudomonadati</taxon>
        <taxon>Pseudomonadota</taxon>
        <taxon>Gammaproteobacteria</taxon>
        <taxon>Lysobacterales</taxon>
        <taxon>Lysobacteraceae</taxon>
        <taxon>Vulcaniibacterium</taxon>
    </lineage>
</organism>